<dbReference type="EMBL" id="FRCZ01000002">
    <property type="protein sequence ID" value="SHM93171.1"/>
    <property type="molecule type" value="Genomic_DNA"/>
</dbReference>
<dbReference type="PANTHER" id="PTHR11575">
    <property type="entry name" value="5'-NUCLEOTIDASE-RELATED"/>
    <property type="match status" value="1"/>
</dbReference>
<comment type="similarity">
    <text evidence="2">Belongs to the 5'-nucleotidase family.</text>
</comment>
<reference evidence="5 6" key="1">
    <citation type="submission" date="2016-11" db="EMBL/GenBank/DDBJ databases">
        <authorList>
            <person name="Jaros S."/>
            <person name="Januszkiewicz K."/>
            <person name="Wedrychowicz H."/>
        </authorList>
    </citation>
    <scope>NUCLEOTIDE SEQUENCE [LARGE SCALE GENOMIC DNA]</scope>
    <source>
        <strain evidence="5 6">CGMCC 1.10681</strain>
    </source>
</reference>
<evidence type="ECO:0000259" key="4">
    <source>
        <dbReference type="Pfam" id="PF02872"/>
    </source>
</evidence>
<gene>
    <name evidence="5" type="ORF">SAMN05216179_1316</name>
</gene>
<dbReference type="SUPFAM" id="SSF55816">
    <property type="entry name" value="5'-nucleotidase (syn. UDP-sugar hydrolase), C-terminal domain"/>
    <property type="match status" value="1"/>
</dbReference>
<dbReference type="STRING" id="1027249.SAMN05216179_1316"/>
<keyword evidence="1" id="KW-0732">Signal</keyword>
<dbReference type="GO" id="GO:0000166">
    <property type="term" value="F:nucleotide binding"/>
    <property type="evidence" value="ECO:0007669"/>
    <property type="project" value="UniProtKB-KW"/>
</dbReference>
<dbReference type="InterPro" id="IPR036907">
    <property type="entry name" value="5'-Nucleotdase_C_sf"/>
</dbReference>
<dbReference type="OrthoDB" id="9793179at2"/>
<evidence type="ECO:0000256" key="2">
    <source>
        <dbReference type="RuleBase" id="RU362119"/>
    </source>
</evidence>
<dbReference type="PIRSF" id="PIRSF036361">
    <property type="entry name" value="YunD"/>
    <property type="match status" value="1"/>
</dbReference>
<dbReference type="Proteomes" id="UP000184184">
    <property type="component" value="Unassembled WGS sequence"/>
</dbReference>
<dbReference type="AlphaFoldDB" id="A0A1M7MQE5"/>
<proteinExistence type="inferred from homology"/>
<dbReference type="InterPro" id="IPR008334">
    <property type="entry name" value="5'-Nucleotdase_C"/>
</dbReference>
<dbReference type="Pfam" id="PF00149">
    <property type="entry name" value="Metallophos"/>
    <property type="match status" value="1"/>
</dbReference>
<dbReference type="InterPro" id="IPR006179">
    <property type="entry name" value="5_nucleotidase/apyrase"/>
</dbReference>
<dbReference type="PRINTS" id="PR01607">
    <property type="entry name" value="APYRASEFAMLY"/>
</dbReference>
<dbReference type="PANTHER" id="PTHR11575:SF24">
    <property type="entry name" value="5'-NUCLEOTIDASE"/>
    <property type="match status" value="1"/>
</dbReference>
<dbReference type="RefSeq" id="WP_073200904.1">
    <property type="nucleotide sequence ID" value="NZ_FRCZ01000002.1"/>
</dbReference>
<evidence type="ECO:0000313" key="6">
    <source>
        <dbReference type="Proteomes" id="UP000184184"/>
    </source>
</evidence>
<protein>
    <submittedName>
        <fullName evidence="5">2',3'-cyclic-nucleotide 2'-phosphodiesterase/5'-or 3'-nucleotidase, 5'-nucleotidase family</fullName>
    </submittedName>
</protein>
<organism evidence="5 6">
    <name type="scientific">Gracilibacillus kekensis</name>
    <dbReference type="NCBI Taxonomy" id="1027249"/>
    <lineage>
        <taxon>Bacteria</taxon>
        <taxon>Bacillati</taxon>
        <taxon>Bacillota</taxon>
        <taxon>Bacilli</taxon>
        <taxon>Bacillales</taxon>
        <taxon>Bacillaceae</taxon>
        <taxon>Gracilibacillus</taxon>
    </lineage>
</organism>
<dbReference type="Gene3D" id="3.60.21.10">
    <property type="match status" value="1"/>
</dbReference>
<dbReference type="InterPro" id="IPR011240">
    <property type="entry name" value="Pesterase_YunD"/>
</dbReference>
<keyword evidence="2" id="KW-0547">Nucleotide-binding</keyword>
<evidence type="ECO:0000313" key="5">
    <source>
        <dbReference type="EMBL" id="SHM93171.1"/>
    </source>
</evidence>
<feature type="domain" description="Calcineurin-like phosphoesterase" evidence="3">
    <location>
        <begin position="6"/>
        <end position="205"/>
    </location>
</feature>
<dbReference type="Pfam" id="PF02872">
    <property type="entry name" value="5_nucleotid_C"/>
    <property type="match status" value="1"/>
</dbReference>
<dbReference type="InterPro" id="IPR004843">
    <property type="entry name" value="Calcineurin-like_PHP"/>
</dbReference>
<feature type="domain" description="5'-Nucleotidase C-terminal" evidence="4">
    <location>
        <begin position="290"/>
        <end position="427"/>
    </location>
</feature>
<dbReference type="GO" id="GO:0009166">
    <property type="term" value="P:nucleotide catabolic process"/>
    <property type="evidence" value="ECO:0007669"/>
    <property type="project" value="InterPro"/>
</dbReference>
<accession>A0A1M7MQE5</accession>
<name>A0A1M7MQE5_9BACI</name>
<dbReference type="Gene3D" id="3.90.780.10">
    <property type="entry name" value="5'-Nucleotidase, C-terminal domain"/>
    <property type="match status" value="1"/>
</dbReference>
<dbReference type="GO" id="GO:0016787">
    <property type="term" value="F:hydrolase activity"/>
    <property type="evidence" value="ECO:0007669"/>
    <property type="project" value="UniProtKB-KW"/>
</dbReference>
<evidence type="ECO:0000256" key="1">
    <source>
        <dbReference type="ARBA" id="ARBA00022729"/>
    </source>
</evidence>
<evidence type="ECO:0000259" key="3">
    <source>
        <dbReference type="Pfam" id="PF00149"/>
    </source>
</evidence>
<sequence length="470" mass="53991">MIEHLHFYYCNDLHSNFDNWSNIVYYFKQKKAQHMYHGEQSWRVDIGDHVDRYHPIAEAFKGKANVELLNDAQLDFATIGNNEGITLEHDDLYHLYDNADFQVTCGNLTPINKQKPFWLNDSISFVTKHQLRVKLIGLTAPFRPFYQPLGWNVETPYDYLSRNMDQLKEDTDILILLSHLGLTDDQNIAEKYPEIDIIIGGHTHHLFKNGELINETLLTAAGKHGKYVGEIHIEWDHTQNKLAKKQAYAVETAYIDQDFTTVNTIQTMNEKAHDLLGKRIAFVEQRLEVDWFVQTPIIQQLTDKLKEWTKADISMLNAGLLLDHINQGHVTYGDVHRICPHPINPVTVQLRGIELLEVIRGAFDAALMKLELNGYGFRGKVIGKFVFSGIDIDTYMDQHGNSHVQNVYYNGEAMDTEAIFTLATADMFTFGKMFPEIARSTTKKFFLPEFLRDLLADSILSSYGKNSDSN</sequence>
<dbReference type="InterPro" id="IPR029052">
    <property type="entry name" value="Metallo-depent_PP-like"/>
</dbReference>
<keyword evidence="6" id="KW-1185">Reference proteome</keyword>
<keyword evidence="2" id="KW-0378">Hydrolase</keyword>
<dbReference type="CDD" id="cd00845">
    <property type="entry name" value="MPP_UshA_N_like"/>
    <property type="match status" value="1"/>
</dbReference>
<dbReference type="SUPFAM" id="SSF56300">
    <property type="entry name" value="Metallo-dependent phosphatases"/>
    <property type="match status" value="1"/>
</dbReference>